<dbReference type="Gene3D" id="1.10.246.40">
    <property type="entry name" value="Tn5 transposase, domain 1"/>
    <property type="match status" value="1"/>
</dbReference>
<evidence type="ECO:0000259" key="1">
    <source>
        <dbReference type="Pfam" id="PF14706"/>
    </source>
</evidence>
<proteinExistence type="predicted"/>
<gene>
    <name evidence="2" type="ORF">TBK1r_10990</name>
</gene>
<dbReference type="RefSeq" id="WP_145207875.1">
    <property type="nucleotide sequence ID" value="NZ_CP036432.1"/>
</dbReference>
<reference evidence="2 3" key="1">
    <citation type="submission" date="2019-02" db="EMBL/GenBank/DDBJ databases">
        <title>Deep-cultivation of Planctomycetes and their phenomic and genomic characterization uncovers novel biology.</title>
        <authorList>
            <person name="Wiegand S."/>
            <person name="Jogler M."/>
            <person name="Boedeker C."/>
            <person name="Pinto D."/>
            <person name="Vollmers J."/>
            <person name="Rivas-Marin E."/>
            <person name="Kohn T."/>
            <person name="Peeters S.H."/>
            <person name="Heuer A."/>
            <person name="Rast P."/>
            <person name="Oberbeckmann S."/>
            <person name="Bunk B."/>
            <person name="Jeske O."/>
            <person name="Meyerdierks A."/>
            <person name="Storesund J.E."/>
            <person name="Kallscheuer N."/>
            <person name="Luecker S."/>
            <person name="Lage O.M."/>
            <person name="Pohl T."/>
            <person name="Merkel B.J."/>
            <person name="Hornburger P."/>
            <person name="Mueller R.-W."/>
            <person name="Bruemmer F."/>
            <person name="Labrenz M."/>
            <person name="Spormann A.M."/>
            <person name="Op den Camp H."/>
            <person name="Overmann J."/>
            <person name="Amann R."/>
            <person name="Jetten M.S.M."/>
            <person name="Mascher T."/>
            <person name="Medema M.H."/>
            <person name="Devos D.P."/>
            <person name="Kaster A.-K."/>
            <person name="Ovreas L."/>
            <person name="Rohde M."/>
            <person name="Galperin M.Y."/>
            <person name="Jogler C."/>
        </authorList>
    </citation>
    <scope>NUCLEOTIDE SEQUENCE [LARGE SCALE GENOMIC DNA]</scope>
    <source>
        <strain evidence="2 3">TBK1r</strain>
    </source>
</reference>
<evidence type="ECO:0000313" key="2">
    <source>
        <dbReference type="EMBL" id="QDV82174.1"/>
    </source>
</evidence>
<dbReference type="Pfam" id="PF14706">
    <property type="entry name" value="Tnp_DNA_bind"/>
    <property type="match status" value="1"/>
</dbReference>
<keyword evidence="3" id="KW-1185">Reference proteome</keyword>
<sequence length="85" mass="9912">MLVVGNEKWVEDQFSTCELKHKKRTQRLQLVAANMLASPEASLPSQNPQWKDLKAAYRLFDRPEVTHKAVCEPHWKKTRQTKPGR</sequence>
<feature type="domain" description="Transposase Tn5-like N-terminal" evidence="1">
    <location>
        <begin position="7"/>
        <end position="65"/>
    </location>
</feature>
<name>A0ABX5XJX3_9BACT</name>
<dbReference type="InterPro" id="IPR014735">
    <property type="entry name" value="Transposase_Tn5-like_N"/>
</dbReference>
<evidence type="ECO:0000313" key="3">
    <source>
        <dbReference type="Proteomes" id="UP000318081"/>
    </source>
</evidence>
<dbReference type="InterPro" id="IPR012337">
    <property type="entry name" value="RNaseH-like_sf"/>
</dbReference>
<dbReference type="SUPFAM" id="SSF53098">
    <property type="entry name" value="Ribonuclease H-like"/>
    <property type="match status" value="1"/>
</dbReference>
<organism evidence="2 3">
    <name type="scientific">Stieleria magnilauensis</name>
    <dbReference type="NCBI Taxonomy" id="2527963"/>
    <lineage>
        <taxon>Bacteria</taxon>
        <taxon>Pseudomonadati</taxon>
        <taxon>Planctomycetota</taxon>
        <taxon>Planctomycetia</taxon>
        <taxon>Pirellulales</taxon>
        <taxon>Pirellulaceae</taxon>
        <taxon>Stieleria</taxon>
    </lineage>
</organism>
<protein>
    <recommendedName>
        <fullName evidence="1">Transposase Tn5-like N-terminal domain-containing protein</fullName>
    </recommendedName>
</protein>
<dbReference type="Proteomes" id="UP000318081">
    <property type="component" value="Chromosome"/>
</dbReference>
<dbReference type="EMBL" id="CP036432">
    <property type="protein sequence ID" value="QDV82174.1"/>
    <property type="molecule type" value="Genomic_DNA"/>
</dbReference>
<dbReference type="InterPro" id="IPR038215">
    <property type="entry name" value="TN5-like_N_sf"/>
</dbReference>
<accession>A0ABX5XJX3</accession>